<sequence>MYHAGPDRLEDEWYPRNAAHFGSPTRRLRRSPAAILDPICSGIVPVSRLQTEERHMLANYDEIHQLRAELAACNLTPSERAAAQAELDKHLAEQAVLDRQFDAAVSEKEPPS</sequence>
<protein>
    <submittedName>
        <fullName evidence="1">Uncharacterized protein</fullName>
    </submittedName>
</protein>
<reference evidence="1 2" key="1">
    <citation type="submission" date="2016-09" db="EMBL/GenBank/DDBJ databases">
        <title>The complete genome sequences of Rhizobium gallicum, symbiovars gallicum and phaseoli, symbionts associated to common bean (Phaseolus vulgaris).</title>
        <authorList>
            <person name="Bustos P."/>
            <person name="Santamaria R.I."/>
            <person name="Perez-Carrascal O.M."/>
            <person name="Juarez S."/>
            <person name="Lozano L."/>
            <person name="Martinez-Flores I."/>
            <person name="Martinez-Romero E."/>
            <person name="Cevallos M."/>
            <person name="Romero D."/>
            <person name="Davila G."/>
            <person name="Gonzalez V."/>
        </authorList>
    </citation>
    <scope>NUCLEOTIDE SEQUENCE [LARGE SCALE GENOMIC DNA]</scope>
    <source>
        <strain evidence="1 2">8C-3</strain>
    </source>
</reference>
<dbReference type="EMBL" id="CP017241">
    <property type="protein sequence ID" value="APO75943.1"/>
    <property type="molecule type" value="Genomic_DNA"/>
</dbReference>
<dbReference type="Proteomes" id="UP000185109">
    <property type="component" value="Chromosome"/>
</dbReference>
<proteinExistence type="predicted"/>
<dbReference type="AlphaFoldDB" id="A0A1L5P780"/>
<evidence type="ECO:0000313" key="2">
    <source>
        <dbReference type="Proteomes" id="UP000185109"/>
    </source>
</evidence>
<organism evidence="1 2">
    <name type="scientific">Rhizobium etli 8C-3</name>
    <dbReference type="NCBI Taxonomy" id="538025"/>
    <lineage>
        <taxon>Bacteria</taxon>
        <taxon>Pseudomonadati</taxon>
        <taxon>Pseudomonadota</taxon>
        <taxon>Alphaproteobacteria</taxon>
        <taxon>Hyphomicrobiales</taxon>
        <taxon>Rhizobiaceae</taxon>
        <taxon>Rhizobium/Agrobacterium group</taxon>
        <taxon>Rhizobium</taxon>
    </lineage>
</organism>
<gene>
    <name evidence="1" type="ORF">AM571_CH03143</name>
</gene>
<evidence type="ECO:0000313" key="1">
    <source>
        <dbReference type="EMBL" id="APO75943.1"/>
    </source>
</evidence>
<accession>A0A1L5P780</accession>
<name>A0A1L5P780_RHIET</name>